<evidence type="ECO:0000313" key="1">
    <source>
        <dbReference type="EMBL" id="KAF5194302.1"/>
    </source>
</evidence>
<organism evidence="1 2">
    <name type="scientific">Thalictrum thalictroides</name>
    <name type="common">Rue-anemone</name>
    <name type="synonym">Anemone thalictroides</name>
    <dbReference type="NCBI Taxonomy" id="46969"/>
    <lineage>
        <taxon>Eukaryota</taxon>
        <taxon>Viridiplantae</taxon>
        <taxon>Streptophyta</taxon>
        <taxon>Embryophyta</taxon>
        <taxon>Tracheophyta</taxon>
        <taxon>Spermatophyta</taxon>
        <taxon>Magnoliopsida</taxon>
        <taxon>Ranunculales</taxon>
        <taxon>Ranunculaceae</taxon>
        <taxon>Thalictroideae</taxon>
        <taxon>Thalictrum</taxon>
    </lineage>
</organism>
<protein>
    <submittedName>
        <fullName evidence="1">Uncharacterized protein</fullName>
    </submittedName>
</protein>
<dbReference type="EMBL" id="JABWDY010018914">
    <property type="protein sequence ID" value="KAF5194302.1"/>
    <property type="molecule type" value="Genomic_DNA"/>
</dbReference>
<name>A0A7J6WDN7_THATH</name>
<evidence type="ECO:0000313" key="2">
    <source>
        <dbReference type="Proteomes" id="UP000554482"/>
    </source>
</evidence>
<gene>
    <name evidence="1" type="ORF">FRX31_016112</name>
</gene>
<accession>A0A7J6WDN7</accession>
<reference evidence="1 2" key="1">
    <citation type="submission" date="2020-06" db="EMBL/GenBank/DDBJ databases">
        <title>Transcriptomic and genomic resources for Thalictrum thalictroides and T. hernandezii: Facilitating candidate gene discovery in an emerging model plant lineage.</title>
        <authorList>
            <person name="Arias T."/>
            <person name="Riano-Pachon D.M."/>
            <person name="Di Stilio V.S."/>
        </authorList>
    </citation>
    <scope>NUCLEOTIDE SEQUENCE [LARGE SCALE GENOMIC DNA]</scope>
    <source>
        <strain evidence="2">cv. WT478/WT964</strain>
        <tissue evidence="1">Leaves</tissue>
    </source>
</reference>
<proteinExistence type="predicted"/>
<dbReference type="Proteomes" id="UP000554482">
    <property type="component" value="Unassembled WGS sequence"/>
</dbReference>
<comment type="caution">
    <text evidence="1">The sequence shown here is derived from an EMBL/GenBank/DDBJ whole genome shotgun (WGS) entry which is preliminary data.</text>
</comment>
<dbReference type="AlphaFoldDB" id="A0A7J6WDN7"/>
<feature type="non-terminal residue" evidence="1">
    <location>
        <position position="1"/>
    </location>
</feature>
<keyword evidence="2" id="KW-1185">Reference proteome</keyword>
<sequence length="90" mass="10397">TCSRYSIEKGKRDRESNDGIQFSNFNQDIGLICPRLQRFNQFFEKNAKLGRNDEYRKAQPKEEVGKESQDLVGIKLAGIDDWTSKFSSMS</sequence>